<sequence length="51" mass="6021">MYRFKTSTRKSTGSSVFYGKQNSRDGRWDTGRICYERRFNACVVSQACCRR</sequence>
<reference evidence="1" key="1">
    <citation type="journal article" date="2019" name="bioRxiv">
        <title>The Genome of the Zebra Mussel, Dreissena polymorpha: A Resource for Invasive Species Research.</title>
        <authorList>
            <person name="McCartney M.A."/>
            <person name="Auch B."/>
            <person name="Kono T."/>
            <person name="Mallez S."/>
            <person name="Zhang Y."/>
            <person name="Obille A."/>
            <person name="Becker A."/>
            <person name="Abrahante J.E."/>
            <person name="Garbe J."/>
            <person name="Badalamenti J.P."/>
            <person name="Herman A."/>
            <person name="Mangelson H."/>
            <person name="Liachko I."/>
            <person name="Sullivan S."/>
            <person name="Sone E.D."/>
            <person name="Koren S."/>
            <person name="Silverstein K.A.T."/>
            <person name="Beckman K.B."/>
            <person name="Gohl D.M."/>
        </authorList>
    </citation>
    <scope>NUCLEOTIDE SEQUENCE</scope>
    <source>
        <strain evidence="1">Duluth1</strain>
        <tissue evidence="1">Whole animal</tissue>
    </source>
</reference>
<evidence type="ECO:0000313" key="2">
    <source>
        <dbReference type="Proteomes" id="UP000828390"/>
    </source>
</evidence>
<proteinExistence type="predicted"/>
<keyword evidence="2" id="KW-1185">Reference proteome</keyword>
<protein>
    <submittedName>
        <fullName evidence="1">Uncharacterized protein</fullName>
    </submittedName>
</protein>
<name>A0A9D4BW04_DREPO</name>
<reference evidence="1" key="2">
    <citation type="submission" date="2020-11" db="EMBL/GenBank/DDBJ databases">
        <authorList>
            <person name="McCartney M.A."/>
            <person name="Auch B."/>
            <person name="Kono T."/>
            <person name="Mallez S."/>
            <person name="Becker A."/>
            <person name="Gohl D.M."/>
            <person name="Silverstein K.A.T."/>
            <person name="Koren S."/>
            <person name="Bechman K.B."/>
            <person name="Herman A."/>
            <person name="Abrahante J.E."/>
            <person name="Garbe J."/>
        </authorList>
    </citation>
    <scope>NUCLEOTIDE SEQUENCE</scope>
    <source>
        <strain evidence="1">Duluth1</strain>
        <tissue evidence="1">Whole animal</tissue>
    </source>
</reference>
<organism evidence="1 2">
    <name type="scientific">Dreissena polymorpha</name>
    <name type="common">Zebra mussel</name>
    <name type="synonym">Mytilus polymorpha</name>
    <dbReference type="NCBI Taxonomy" id="45954"/>
    <lineage>
        <taxon>Eukaryota</taxon>
        <taxon>Metazoa</taxon>
        <taxon>Spiralia</taxon>
        <taxon>Lophotrochozoa</taxon>
        <taxon>Mollusca</taxon>
        <taxon>Bivalvia</taxon>
        <taxon>Autobranchia</taxon>
        <taxon>Heteroconchia</taxon>
        <taxon>Euheterodonta</taxon>
        <taxon>Imparidentia</taxon>
        <taxon>Neoheterodontei</taxon>
        <taxon>Myida</taxon>
        <taxon>Dreissenoidea</taxon>
        <taxon>Dreissenidae</taxon>
        <taxon>Dreissena</taxon>
    </lineage>
</organism>
<evidence type="ECO:0000313" key="1">
    <source>
        <dbReference type="EMBL" id="KAH3711392.1"/>
    </source>
</evidence>
<gene>
    <name evidence="1" type="ORF">DPMN_071061</name>
</gene>
<accession>A0A9D4BW04</accession>
<dbReference type="Proteomes" id="UP000828390">
    <property type="component" value="Unassembled WGS sequence"/>
</dbReference>
<dbReference type="AlphaFoldDB" id="A0A9D4BW04"/>
<comment type="caution">
    <text evidence="1">The sequence shown here is derived from an EMBL/GenBank/DDBJ whole genome shotgun (WGS) entry which is preliminary data.</text>
</comment>
<dbReference type="EMBL" id="JAIWYP010000014">
    <property type="protein sequence ID" value="KAH3711392.1"/>
    <property type="molecule type" value="Genomic_DNA"/>
</dbReference>